<keyword evidence="2" id="KW-1185">Reference proteome</keyword>
<protein>
    <submittedName>
        <fullName evidence="1">Uncharacterized protein</fullName>
    </submittedName>
</protein>
<dbReference type="Proteomes" id="UP000250043">
    <property type="component" value="Unassembled WGS sequence"/>
</dbReference>
<evidence type="ECO:0000313" key="1">
    <source>
        <dbReference type="EMBL" id="OCH89854.1"/>
    </source>
</evidence>
<proteinExistence type="predicted"/>
<evidence type="ECO:0000313" key="2">
    <source>
        <dbReference type="Proteomes" id="UP000250043"/>
    </source>
</evidence>
<organism evidence="1 2">
    <name type="scientific">Obba rivulosa</name>
    <dbReference type="NCBI Taxonomy" id="1052685"/>
    <lineage>
        <taxon>Eukaryota</taxon>
        <taxon>Fungi</taxon>
        <taxon>Dikarya</taxon>
        <taxon>Basidiomycota</taxon>
        <taxon>Agaricomycotina</taxon>
        <taxon>Agaricomycetes</taxon>
        <taxon>Polyporales</taxon>
        <taxon>Gelatoporiaceae</taxon>
        <taxon>Obba</taxon>
    </lineage>
</organism>
<dbReference type="EMBL" id="KV722417">
    <property type="protein sequence ID" value="OCH89854.1"/>
    <property type="molecule type" value="Genomic_DNA"/>
</dbReference>
<sequence>MFTQSDLGVDRFKSQDSSLSLRRPTSHRYLMFPNALPPQGTLLLMICKGRSELCQGNKPIVLWEENDQQDIRCALPLYPPPLALRIAIDQNVARLAPSCVCGRTTYALQRLPNPGQLVRSLASFVSKHRLPTRCRRSRITRAPRAVLALARSGTGVWPTHSANHSDKRRSLRVHGTAGANRLAPTSKPVQAIRMPEISRNVLWIRRVPKVLYDRHRTWAGAW</sequence>
<reference evidence="1 2" key="1">
    <citation type="submission" date="2016-07" db="EMBL/GenBank/DDBJ databases">
        <title>Draft genome of the white-rot fungus Obba rivulosa 3A-2.</title>
        <authorList>
            <consortium name="DOE Joint Genome Institute"/>
            <person name="Miettinen O."/>
            <person name="Riley R."/>
            <person name="Acob R."/>
            <person name="Barry K."/>
            <person name="Cullen D."/>
            <person name="De Vries R."/>
            <person name="Hainaut M."/>
            <person name="Hatakka A."/>
            <person name="Henrissat B."/>
            <person name="Hilden K."/>
            <person name="Kuo R."/>
            <person name="Labutti K."/>
            <person name="Lipzen A."/>
            <person name="Makela M.R."/>
            <person name="Sandor L."/>
            <person name="Spatafora J.W."/>
            <person name="Grigoriev I.V."/>
            <person name="Hibbett D.S."/>
        </authorList>
    </citation>
    <scope>NUCLEOTIDE SEQUENCE [LARGE SCALE GENOMIC DNA]</scope>
    <source>
        <strain evidence="1 2">3A-2</strain>
    </source>
</reference>
<name>A0A8E2AVA3_9APHY</name>
<accession>A0A8E2AVA3</accession>
<gene>
    <name evidence="1" type="ORF">OBBRIDRAFT_804372</name>
</gene>
<dbReference type="AlphaFoldDB" id="A0A8E2AVA3"/>